<keyword evidence="1" id="KW-1133">Transmembrane helix</keyword>
<keyword evidence="3" id="KW-1185">Reference proteome</keyword>
<dbReference type="EMBL" id="JBCAUS010000007">
    <property type="protein sequence ID" value="MEL4306388.1"/>
    <property type="molecule type" value="Genomic_DNA"/>
</dbReference>
<sequence>MTEELLYNHLLHQYQTESEKSRDIDDKAKYLATTSAIIIGLLINAIGYFEISPLLILIMTLLLMFLSLSIVIPIMAIFQTFFRSMEKEDDVANVVAFLDSVYMQNEKLVGDLMWDISSKHNKLSDLNAKKSRLLFLGYASFTLALFSMSAFSGLLSQTGHTSLYILIIVLWVIGSAVILSYLDKVYKKI</sequence>
<evidence type="ECO:0000313" key="2">
    <source>
        <dbReference type="EMBL" id="MEL4306388.1"/>
    </source>
</evidence>
<reference evidence="2 3" key="1">
    <citation type="submission" date="2024-04" db="EMBL/GenBank/DDBJ databases">
        <title>Methanococcoides sp. LMO-2.</title>
        <authorList>
            <person name="Liang L."/>
        </authorList>
    </citation>
    <scope>NUCLEOTIDE SEQUENCE [LARGE SCALE GENOMIC DNA]</scope>
    <source>
        <strain evidence="2 3">LMO-2</strain>
    </source>
</reference>
<comment type="caution">
    <text evidence="2">The sequence shown here is derived from an EMBL/GenBank/DDBJ whole genome shotgun (WGS) entry which is preliminary data.</text>
</comment>
<dbReference type="Proteomes" id="UP001396646">
    <property type="component" value="Unassembled WGS sequence"/>
</dbReference>
<dbReference type="RefSeq" id="WP_342127985.1">
    <property type="nucleotide sequence ID" value="NZ_JBCAUS010000007.1"/>
</dbReference>
<keyword evidence="1" id="KW-0812">Transmembrane</keyword>
<feature type="transmembrane region" description="Helical" evidence="1">
    <location>
        <begin position="161"/>
        <end position="182"/>
    </location>
</feature>
<feature type="transmembrane region" description="Helical" evidence="1">
    <location>
        <begin position="30"/>
        <end position="49"/>
    </location>
</feature>
<gene>
    <name evidence="2" type="ORF">WOA13_11220</name>
</gene>
<keyword evidence="1" id="KW-0472">Membrane</keyword>
<protein>
    <submittedName>
        <fullName evidence="2">Uncharacterized protein</fullName>
    </submittedName>
</protein>
<feature type="transmembrane region" description="Helical" evidence="1">
    <location>
        <begin position="55"/>
        <end position="78"/>
    </location>
</feature>
<evidence type="ECO:0000256" key="1">
    <source>
        <dbReference type="SAM" id="Phobius"/>
    </source>
</evidence>
<organism evidence="2 3">
    <name type="scientific">Methanococcoides cohabitans</name>
    <dbReference type="NCBI Taxonomy" id="3136559"/>
    <lineage>
        <taxon>Archaea</taxon>
        <taxon>Methanobacteriati</taxon>
        <taxon>Methanobacteriota</taxon>
        <taxon>Stenosarchaea group</taxon>
        <taxon>Methanomicrobia</taxon>
        <taxon>Methanosarcinales</taxon>
        <taxon>Methanosarcinaceae</taxon>
        <taxon>Methanococcoides</taxon>
    </lineage>
</organism>
<evidence type="ECO:0000313" key="3">
    <source>
        <dbReference type="Proteomes" id="UP001396646"/>
    </source>
</evidence>
<accession>A0ABU9KX77</accession>
<proteinExistence type="predicted"/>
<name>A0ABU9KX77_9EURY</name>
<feature type="transmembrane region" description="Helical" evidence="1">
    <location>
        <begin position="133"/>
        <end position="155"/>
    </location>
</feature>